<dbReference type="SUPFAM" id="SSF109709">
    <property type="entry name" value="KorB DNA-binding domain-like"/>
    <property type="match status" value="1"/>
</dbReference>
<comment type="caution">
    <text evidence="4">The sequence shown here is derived from an EMBL/GenBank/DDBJ whole genome shotgun (WGS) entry which is preliminary data.</text>
</comment>
<evidence type="ECO:0000313" key="5">
    <source>
        <dbReference type="Proteomes" id="UP000231259"/>
    </source>
</evidence>
<dbReference type="RefSeq" id="WP_099913314.1">
    <property type="nucleotide sequence ID" value="NZ_AWWI01000170.1"/>
</dbReference>
<dbReference type="Proteomes" id="UP000231259">
    <property type="component" value="Unassembled WGS sequence"/>
</dbReference>
<proteinExistence type="inferred from homology"/>
<dbReference type="InterPro" id="IPR003115">
    <property type="entry name" value="ParB_N"/>
</dbReference>
<sequence length="335" mass="37160">MARSVFGNQPPADADQPDQTPRLARRKPIIKGGAASSKYINAATQGGADRTYQDISVDQIQDSQIRDRIDVEENLDSLVESIRENGQQIPILVRVVQGDKPYEIVVGRRRLAAHRRLGHPRIKAFVAKMDDREAFIAQGIENSARLETSYIERARAAAQGVEAGYEQKDVAEFLNISRTLMNFMVKTYQAVGEDLVLAIGPARGVGRRKWDALVTLMERQGVSPTAAQERVDPTIEDSVERFEALSNALQAGLARKKAPSPAVTATVTRRTFLDGGVSTARKPQQLVVKTRKNMPSEILDKIDATIAELMAEFETKQGKRPCNHLIIKRKIDLPR</sequence>
<dbReference type="EMBL" id="AWWI01000170">
    <property type="protein sequence ID" value="PIL17160.1"/>
    <property type="molecule type" value="Genomic_DNA"/>
</dbReference>
<dbReference type="AlphaFoldDB" id="A0A2G8R6I1"/>
<protein>
    <recommendedName>
        <fullName evidence="3">ParB-like N-terminal domain-containing protein</fullName>
    </recommendedName>
</protein>
<dbReference type="GO" id="GO:0005694">
    <property type="term" value="C:chromosome"/>
    <property type="evidence" value="ECO:0007669"/>
    <property type="project" value="TreeGrafter"/>
</dbReference>
<dbReference type="SMART" id="SM00470">
    <property type="entry name" value="ParB"/>
    <property type="match status" value="1"/>
</dbReference>
<dbReference type="InterPro" id="IPR037972">
    <property type="entry name" value="RepB_N"/>
</dbReference>
<evidence type="ECO:0000259" key="3">
    <source>
        <dbReference type="SMART" id="SM00470"/>
    </source>
</evidence>
<keyword evidence="5" id="KW-1185">Reference proteome</keyword>
<dbReference type="InterPro" id="IPR050336">
    <property type="entry name" value="Chromosome_partition/occlusion"/>
</dbReference>
<dbReference type="Gene3D" id="3.90.1530.30">
    <property type="match status" value="1"/>
</dbReference>
<dbReference type="OrthoDB" id="7908920at2"/>
<accession>A0A2G8R6I1</accession>
<name>A0A2G8R6I1_9RHOB</name>
<dbReference type="PANTHER" id="PTHR33375:SF1">
    <property type="entry name" value="CHROMOSOME-PARTITIONING PROTEIN PARB-RELATED"/>
    <property type="match status" value="1"/>
</dbReference>
<gene>
    <name evidence="4" type="ORF">P775_24860</name>
</gene>
<organism evidence="4 5">
    <name type="scientific">Puniceibacterium antarcticum</name>
    <dbReference type="NCBI Taxonomy" id="1206336"/>
    <lineage>
        <taxon>Bacteria</taxon>
        <taxon>Pseudomonadati</taxon>
        <taxon>Pseudomonadota</taxon>
        <taxon>Alphaproteobacteria</taxon>
        <taxon>Rhodobacterales</taxon>
        <taxon>Paracoccaceae</taxon>
        <taxon>Puniceibacterium</taxon>
    </lineage>
</organism>
<feature type="domain" description="ParB-like N-terminal" evidence="3">
    <location>
        <begin position="53"/>
        <end position="143"/>
    </location>
</feature>
<dbReference type="GO" id="GO:0003677">
    <property type="term" value="F:DNA binding"/>
    <property type="evidence" value="ECO:0007669"/>
    <property type="project" value="InterPro"/>
</dbReference>
<dbReference type="CDD" id="cd16405">
    <property type="entry name" value="RepB_like_N"/>
    <property type="match status" value="1"/>
</dbReference>
<dbReference type="InterPro" id="IPR036086">
    <property type="entry name" value="ParB/Sulfiredoxin_sf"/>
</dbReference>
<evidence type="ECO:0000256" key="2">
    <source>
        <dbReference type="SAM" id="MobiDB-lite"/>
    </source>
</evidence>
<dbReference type="GO" id="GO:0007059">
    <property type="term" value="P:chromosome segregation"/>
    <property type="evidence" value="ECO:0007669"/>
    <property type="project" value="TreeGrafter"/>
</dbReference>
<dbReference type="NCBIfam" id="TIGR00180">
    <property type="entry name" value="parB_part"/>
    <property type="match status" value="1"/>
</dbReference>
<dbReference type="InterPro" id="IPR004437">
    <property type="entry name" value="ParB/RepB/Spo0J"/>
</dbReference>
<feature type="region of interest" description="Disordered" evidence="2">
    <location>
        <begin position="1"/>
        <end position="28"/>
    </location>
</feature>
<evidence type="ECO:0000313" key="4">
    <source>
        <dbReference type="EMBL" id="PIL17160.1"/>
    </source>
</evidence>
<dbReference type="Gene3D" id="1.10.10.2830">
    <property type="match status" value="1"/>
</dbReference>
<comment type="similarity">
    <text evidence="1">Belongs to the ParB family.</text>
</comment>
<dbReference type="PANTHER" id="PTHR33375">
    <property type="entry name" value="CHROMOSOME-PARTITIONING PROTEIN PARB-RELATED"/>
    <property type="match status" value="1"/>
</dbReference>
<dbReference type="Pfam" id="PF02195">
    <property type="entry name" value="ParB_N"/>
    <property type="match status" value="1"/>
</dbReference>
<dbReference type="SUPFAM" id="SSF110849">
    <property type="entry name" value="ParB/Sulfiredoxin"/>
    <property type="match status" value="1"/>
</dbReference>
<feature type="compositionally biased region" description="Low complexity" evidence="2">
    <location>
        <begin position="9"/>
        <end position="19"/>
    </location>
</feature>
<evidence type="ECO:0000256" key="1">
    <source>
        <dbReference type="ARBA" id="ARBA00006295"/>
    </source>
</evidence>
<reference evidence="4 5" key="1">
    <citation type="submission" date="2013-09" db="EMBL/GenBank/DDBJ databases">
        <title>Genome sequencing of Phaeobacter antarcticus sp. nov. SM1211.</title>
        <authorList>
            <person name="Zhang X.-Y."/>
            <person name="Liu C."/>
            <person name="Chen X.-L."/>
            <person name="Xie B.-B."/>
            <person name="Qin Q.-L."/>
            <person name="Rong J.-C."/>
            <person name="Zhang Y.-Z."/>
        </authorList>
    </citation>
    <scope>NUCLEOTIDE SEQUENCE [LARGE SCALE GENOMIC DNA]</scope>
    <source>
        <strain evidence="4 5">SM1211</strain>
    </source>
</reference>